<evidence type="ECO:0000256" key="2">
    <source>
        <dbReference type="SAM" id="MobiDB-lite"/>
    </source>
</evidence>
<dbReference type="SUPFAM" id="SSF53448">
    <property type="entry name" value="Nucleotide-diphospho-sugar transferases"/>
    <property type="match status" value="1"/>
</dbReference>
<evidence type="ECO:0000313" key="5">
    <source>
        <dbReference type="Proteomes" id="UP000635606"/>
    </source>
</evidence>
<protein>
    <recommendedName>
        <fullName evidence="3">MobA-like NTP transferase domain-containing protein</fullName>
    </recommendedName>
</protein>
<evidence type="ECO:0000259" key="3">
    <source>
        <dbReference type="Pfam" id="PF12804"/>
    </source>
</evidence>
<dbReference type="InterPro" id="IPR025877">
    <property type="entry name" value="MobA-like_NTP_Trfase"/>
</dbReference>
<keyword evidence="1" id="KW-0808">Transferase</keyword>
<dbReference type="EMBL" id="BOPH01000017">
    <property type="protein sequence ID" value="GIJ66390.1"/>
    <property type="molecule type" value="Genomic_DNA"/>
</dbReference>
<feature type="compositionally biased region" description="Gly residues" evidence="2">
    <location>
        <begin position="217"/>
        <end position="231"/>
    </location>
</feature>
<dbReference type="Proteomes" id="UP000635606">
    <property type="component" value="Unassembled WGS sequence"/>
</dbReference>
<sequence>MSRFGVVVLAGGAGRRLGGAAKPTLVVAGRPMLARVLAAVDDAAERVVVGPPSLGPLVSGMSAGGMSAGGVVLVQEEPPGGGPVAGLAAGLAEVSAEHVLVLAADLPLLTREAVGALLGALGGHDGAVFVDGNGRQQWLCGAWSSEALRRRLAVMEAGGPLAGRAMRELVAPLAVVGVQGDDVPVGGVPVGGVPGSGMPGGVRGDGVRGDGVRGDGVRGSGVRGDGAPGDGVRGDGVRGDGVRGDSVPGDGAGRPPWYDCDTPADLADAERRLT</sequence>
<dbReference type="PANTHER" id="PTHR19136:SF81">
    <property type="entry name" value="MOLYBDENUM COFACTOR GUANYLYLTRANSFERASE"/>
    <property type="match status" value="1"/>
</dbReference>
<organism evidence="4 5">
    <name type="scientific">Virgisporangium ochraceum</name>
    <dbReference type="NCBI Taxonomy" id="65505"/>
    <lineage>
        <taxon>Bacteria</taxon>
        <taxon>Bacillati</taxon>
        <taxon>Actinomycetota</taxon>
        <taxon>Actinomycetes</taxon>
        <taxon>Micromonosporales</taxon>
        <taxon>Micromonosporaceae</taxon>
        <taxon>Virgisporangium</taxon>
    </lineage>
</organism>
<evidence type="ECO:0000256" key="1">
    <source>
        <dbReference type="ARBA" id="ARBA00022679"/>
    </source>
</evidence>
<feature type="compositionally biased region" description="Gly residues" evidence="2">
    <location>
        <begin position="192"/>
        <end position="204"/>
    </location>
</feature>
<dbReference type="GO" id="GO:0016779">
    <property type="term" value="F:nucleotidyltransferase activity"/>
    <property type="evidence" value="ECO:0007669"/>
    <property type="project" value="TreeGrafter"/>
</dbReference>
<feature type="compositionally biased region" description="Basic and acidic residues" evidence="2">
    <location>
        <begin position="205"/>
        <end position="216"/>
    </location>
</feature>
<feature type="domain" description="MobA-like NTP transferase" evidence="3">
    <location>
        <begin position="6"/>
        <end position="157"/>
    </location>
</feature>
<accession>A0A8J3ZQF2</accession>
<comment type="caution">
    <text evidence="4">The sequence shown here is derived from an EMBL/GenBank/DDBJ whole genome shotgun (WGS) entry which is preliminary data.</text>
</comment>
<dbReference type="Gene3D" id="3.90.550.10">
    <property type="entry name" value="Spore Coat Polysaccharide Biosynthesis Protein SpsA, Chain A"/>
    <property type="match status" value="1"/>
</dbReference>
<evidence type="ECO:0000313" key="4">
    <source>
        <dbReference type="EMBL" id="GIJ66390.1"/>
    </source>
</evidence>
<name>A0A8J3ZQF2_9ACTN</name>
<proteinExistence type="predicted"/>
<dbReference type="Pfam" id="PF12804">
    <property type="entry name" value="NTP_transf_3"/>
    <property type="match status" value="1"/>
</dbReference>
<gene>
    <name evidence="4" type="ORF">Voc01_013070</name>
</gene>
<keyword evidence="5" id="KW-1185">Reference proteome</keyword>
<dbReference type="AlphaFoldDB" id="A0A8J3ZQF2"/>
<dbReference type="InterPro" id="IPR029044">
    <property type="entry name" value="Nucleotide-diphossugar_trans"/>
</dbReference>
<feature type="region of interest" description="Disordered" evidence="2">
    <location>
        <begin position="192"/>
        <end position="274"/>
    </location>
</feature>
<dbReference type="PANTHER" id="PTHR19136">
    <property type="entry name" value="MOLYBDENUM COFACTOR GUANYLYLTRANSFERASE"/>
    <property type="match status" value="1"/>
</dbReference>
<reference evidence="4" key="1">
    <citation type="submission" date="2021-01" db="EMBL/GenBank/DDBJ databases">
        <title>Whole genome shotgun sequence of Virgisporangium ochraceum NBRC 16418.</title>
        <authorList>
            <person name="Komaki H."/>
            <person name="Tamura T."/>
        </authorList>
    </citation>
    <scope>NUCLEOTIDE SEQUENCE</scope>
    <source>
        <strain evidence="4">NBRC 16418</strain>
    </source>
</reference>
<feature type="compositionally biased region" description="Basic and acidic residues" evidence="2">
    <location>
        <begin position="232"/>
        <end position="243"/>
    </location>
</feature>